<dbReference type="AlphaFoldDB" id="A0A6G0K798"/>
<reference evidence="1 2" key="1">
    <citation type="submission" date="2018-09" db="EMBL/GenBank/DDBJ databases">
        <title>Genomic investigation of the strawberry pathogen Phytophthora fragariae indicates pathogenicity is determined by transcriptional variation in three key races.</title>
        <authorList>
            <person name="Adams T.M."/>
            <person name="Armitage A.D."/>
            <person name="Sobczyk M.K."/>
            <person name="Bates H.J."/>
            <person name="Dunwell J.M."/>
            <person name="Nellist C.F."/>
            <person name="Harrison R.J."/>
        </authorList>
    </citation>
    <scope>NUCLEOTIDE SEQUENCE [LARGE SCALE GENOMIC DNA]</scope>
    <source>
        <strain evidence="1 2">ONT-3</strain>
    </source>
</reference>
<dbReference type="Proteomes" id="UP000488956">
    <property type="component" value="Unassembled WGS sequence"/>
</dbReference>
<dbReference type="EMBL" id="QXFX01002286">
    <property type="protein sequence ID" value="KAE9078607.1"/>
    <property type="molecule type" value="Genomic_DNA"/>
</dbReference>
<name>A0A6G0K798_9STRA</name>
<comment type="caution">
    <text evidence="1">The sequence shown here is derived from an EMBL/GenBank/DDBJ whole genome shotgun (WGS) entry which is preliminary data.</text>
</comment>
<protein>
    <submittedName>
        <fullName evidence="1">Uncharacterized protein</fullName>
    </submittedName>
</protein>
<accession>A0A6G0K798</accession>
<evidence type="ECO:0000313" key="2">
    <source>
        <dbReference type="Proteomes" id="UP000488956"/>
    </source>
</evidence>
<evidence type="ECO:0000313" key="1">
    <source>
        <dbReference type="EMBL" id="KAE9078607.1"/>
    </source>
</evidence>
<proteinExistence type="predicted"/>
<gene>
    <name evidence="1" type="ORF">PF010_g23070</name>
</gene>
<organism evidence="1 2">
    <name type="scientific">Phytophthora fragariae</name>
    <dbReference type="NCBI Taxonomy" id="53985"/>
    <lineage>
        <taxon>Eukaryota</taxon>
        <taxon>Sar</taxon>
        <taxon>Stramenopiles</taxon>
        <taxon>Oomycota</taxon>
        <taxon>Peronosporomycetes</taxon>
        <taxon>Peronosporales</taxon>
        <taxon>Peronosporaceae</taxon>
        <taxon>Phytophthora</taxon>
    </lineage>
</organism>
<sequence length="79" mass="8923">MSACSGMYDHALELPQIFCVGWDPDLSGRHDHELAFASLLGLFEVLTSFTCRVLDCFSFRLGRPDKLGVLERGYVFYDS</sequence>